<keyword evidence="4" id="KW-1185">Reference proteome</keyword>
<organism evidence="3 4">
    <name type="scientific">Pseudobacter ginsenosidimutans</name>
    <dbReference type="NCBI Taxonomy" id="661488"/>
    <lineage>
        <taxon>Bacteria</taxon>
        <taxon>Pseudomonadati</taxon>
        <taxon>Bacteroidota</taxon>
        <taxon>Chitinophagia</taxon>
        <taxon>Chitinophagales</taxon>
        <taxon>Chitinophagaceae</taxon>
        <taxon>Pseudobacter</taxon>
    </lineage>
</organism>
<gene>
    <name evidence="3" type="ORF">EV199_3024</name>
</gene>
<dbReference type="Pfam" id="PF01261">
    <property type="entry name" value="AP_endonuc_2"/>
    <property type="match status" value="1"/>
</dbReference>
<dbReference type="InterPro" id="IPR019546">
    <property type="entry name" value="TAT_signal_bac_arc"/>
</dbReference>
<dbReference type="SUPFAM" id="SSF51658">
    <property type="entry name" value="Xylose isomerase-like"/>
    <property type="match status" value="1"/>
</dbReference>
<feature type="signal peptide" evidence="1">
    <location>
        <begin position="1"/>
        <end position="26"/>
    </location>
</feature>
<dbReference type="EMBL" id="SGXA01000002">
    <property type="protein sequence ID" value="RZS71123.1"/>
    <property type="molecule type" value="Genomic_DNA"/>
</dbReference>
<evidence type="ECO:0000313" key="4">
    <source>
        <dbReference type="Proteomes" id="UP000293874"/>
    </source>
</evidence>
<dbReference type="Proteomes" id="UP000293874">
    <property type="component" value="Unassembled WGS sequence"/>
</dbReference>
<reference evidence="3 4" key="1">
    <citation type="submission" date="2019-02" db="EMBL/GenBank/DDBJ databases">
        <title>Genomic Encyclopedia of Type Strains, Phase IV (KMG-IV): sequencing the most valuable type-strain genomes for metagenomic binning, comparative biology and taxonomic classification.</title>
        <authorList>
            <person name="Goeker M."/>
        </authorList>
    </citation>
    <scope>NUCLEOTIDE SEQUENCE [LARGE SCALE GENOMIC DNA]</scope>
    <source>
        <strain evidence="3 4">DSM 18116</strain>
    </source>
</reference>
<evidence type="ECO:0000259" key="2">
    <source>
        <dbReference type="Pfam" id="PF01261"/>
    </source>
</evidence>
<name>A0A4Q7MVJ8_9BACT</name>
<dbReference type="OrthoDB" id="1114629at2"/>
<feature type="domain" description="Xylose isomerase-like TIM barrel" evidence="2">
    <location>
        <begin position="80"/>
        <end position="297"/>
    </location>
</feature>
<protein>
    <submittedName>
        <fullName evidence="3">Secreted protein</fullName>
    </submittedName>
</protein>
<keyword evidence="1" id="KW-0732">Signal</keyword>
<dbReference type="InterPro" id="IPR006311">
    <property type="entry name" value="TAT_signal"/>
</dbReference>
<accession>A0A4Q7MVJ8</accession>
<dbReference type="InterPro" id="IPR036237">
    <property type="entry name" value="Xyl_isomerase-like_sf"/>
</dbReference>
<dbReference type="NCBIfam" id="TIGR01409">
    <property type="entry name" value="TAT_signal_seq"/>
    <property type="match status" value="1"/>
</dbReference>
<dbReference type="RefSeq" id="WP_130541660.1">
    <property type="nucleotide sequence ID" value="NZ_CP042431.1"/>
</dbReference>
<comment type="caution">
    <text evidence="3">The sequence shown here is derived from an EMBL/GenBank/DDBJ whole genome shotgun (WGS) entry which is preliminary data.</text>
</comment>
<dbReference type="PANTHER" id="PTHR12110:SF53">
    <property type="entry name" value="BLR5974 PROTEIN"/>
    <property type="match status" value="1"/>
</dbReference>
<feature type="chain" id="PRO_5020483654" evidence="1">
    <location>
        <begin position="27"/>
        <end position="307"/>
    </location>
</feature>
<evidence type="ECO:0000313" key="3">
    <source>
        <dbReference type="EMBL" id="RZS71123.1"/>
    </source>
</evidence>
<proteinExistence type="predicted"/>
<dbReference type="AlphaFoldDB" id="A0A4Q7MVJ8"/>
<dbReference type="PANTHER" id="PTHR12110">
    <property type="entry name" value="HYDROXYPYRUVATE ISOMERASE"/>
    <property type="match status" value="1"/>
</dbReference>
<evidence type="ECO:0000256" key="1">
    <source>
        <dbReference type="SAM" id="SignalP"/>
    </source>
</evidence>
<sequence length="307" mass="34417">MKNTRRQFLKNTTAAATGFAVMPSFAGLLPGKPFFEISLAQWSLHKEFFSKKYDALDFPVLARKNFNIGIVEYVNSFFKDKATDKTFLAALLQRCRDNNVMNHLIMIDGEGDLGNTNDAERTKAIENHYKWVDAAKYLGCKTIRVNAYGKGSRDEVKKAAIDGLSRLGEFAAKSNMNVIVENHGSYSSDGDWLLSVMQGVNRKNVGILPDFGNFCIRHENNQCAEEYDKYKGTEMWMPYAKGVSAKTFDFDAAGNCIETDYPRMMKIIKDSGFKGIIGIEYEGNRLSAEDGIKATKELLIKTAKAIK</sequence>
<dbReference type="Gene3D" id="3.20.20.150">
    <property type="entry name" value="Divalent-metal-dependent TIM barrel enzymes"/>
    <property type="match status" value="1"/>
</dbReference>
<dbReference type="PROSITE" id="PS51318">
    <property type="entry name" value="TAT"/>
    <property type="match status" value="1"/>
</dbReference>
<dbReference type="InterPro" id="IPR013022">
    <property type="entry name" value="Xyl_isomerase-like_TIM-brl"/>
</dbReference>
<dbReference type="InterPro" id="IPR050312">
    <property type="entry name" value="IolE/XylAMocC-like"/>
</dbReference>